<keyword evidence="3" id="KW-1185">Reference proteome</keyword>
<organism evidence="2 3">
    <name type="scientific">Linum trigynum</name>
    <dbReference type="NCBI Taxonomy" id="586398"/>
    <lineage>
        <taxon>Eukaryota</taxon>
        <taxon>Viridiplantae</taxon>
        <taxon>Streptophyta</taxon>
        <taxon>Embryophyta</taxon>
        <taxon>Tracheophyta</taxon>
        <taxon>Spermatophyta</taxon>
        <taxon>Magnoliopsida</taxon>
        <taxon>eudicotyledons</taxon>
        <taxon>Gunneridae</taxon>
        <taxon>Pentapetalae</taxon>
        <taxon>rosids</taxon>
        <taxon>fabids</taxon>
        <taxon>Malpighiales</taxon>
        <taxon>Linaceae</taxon>
        <taxon>Linum</taxon>
    </lineage>
</organism>
<evidence type="ECO:0000313" key="2">
    <source>
        <dbReference type="EMBL" id="CAL1401747.1"/>
    </source>
</evidence>
<gene>
    <name evidence="2" type="ORF">LTRI10_LOCUS41790</name>
</gene>
<dbReference type="AlphaFoldDB" id="A0AAV2FUP5"/>
<protein>
    <recommendedName>
        <fullName evidence="4">Protein FAR1-RELATED SEQUENCE</fullName>
    </recommendedName>
</protein>
<name>A0AAV2FUP5_9ROSI</name>
<feature type="compositionally biased region" description="Basic and acidic residues" evidence="1">
    <location>
        <begin position="95"/>
        <end position="115"/>
    </location>
</feature>
<sequence length="156" mass="17982">MIKVMRLLGDFGNASLRSIPEHYIFKRWTLEARKKEVVDVDCSVGPSVAASENDVLNKLMGAFKKVCNEANKALSKTIISKDRQSVPISVLTLKEKSNSRSHDKERYQFENEKEHRQKKPVYRKRLKSVEVLTLDNNHQLDDHLSDLEDDIAEMVQ</sequence>
<dbReference type="EMBL" id="OZ034820">
    <property type="protein sequence ID" value="CAL1401747.1"/>
    <property type="molecule type" value="Genomic_DNA"/>
</dbReference>
<accession>A0AAV2FUP5</accession>
<proteinExistence type="predicted"/>
<evidence type="ECO:0008006" key="4">
    <source>
        <dbReference type="Google" id="ProtNLM"/>
    </source>
</evidence>
<dbReference type="Proteomes" id="UP001497516">
    <property type="component" value="Chromosome 7"/>
</dbReference>
<evidence type="ECO:0000313" key="3">
    <source>
        <dbReference type="Proteomes" id="UP001497516"/>
    </source>
</evidence>
<evidence type="ECO:0000256" key="1">
    <source>
        <dbReference type="SAM" id="MobiDB-lite"/>
    </source>
</evidence>
<reference evidence="2 3" key="1">
    <citation type="submission" date="2024-04" db="EMBL/GenBank/DDBJ databases">
        <authorList>
            <person name="Fracassetti M."/>
        </authorList>
    </citation>
    <scope>NUCLEOTIDE SEQUENCE [LARGE SCALE GENOMIC DNA]</scope>
</reference>
<feature type="region of interest" description="Disordered" evidence="1">
    <location>
        <begin position="95"/>
        <end position="119"/>
    </location>
</feature>